<comment type="catalytic activity">
    <reaction evidence="1">
        <text>a 4-O-methyl-thymidine in DNA + L-cysteinyl-[protein] = a thymidine in DNA + S-methyl-L-cysteinyl-[protein]</text>
        <dbReference type="Rhea" id="RHEA:53428"/>
        <dbReference type="Rhea" id="RHEA-COMP:10131"/>
        <dbReference type="Rhea" id="RHEA-COMP:10132"/>
        <dbReference type="Rhea" id="RHEA-COMP:13555"/>
        <dbReference type="Rhea" id="RHEA-COMP:13556"/>
        <dbReference type="ChEBI" id="CHEBI:29950"/>
        <dbReference type="ChEBI" id="CHEBI:82612"/>
        <dbReference type="ChEBI" id="CHEBI:137386"/>
        <dbReference type="ChEBI" id="CHEBI:137387"/>
        <dbReference type="EC" id="2.1.1.63"/>
    </reaction>
</comment>
<dbReference type="FunFam" id="1.10.10.10:FF:000214">
    <property type="entry name" value="Methylated-DNA--protein-cysteine methyltransferase"/>
    <property type="match status" value="1"/>
</dbReference>
<comment type="catalytic activity">
    <reaction evidence="8">
        <text>a 6-O-methyl-2'-deoxyguanosine in DNA + L-cysteinyl-[protein] = S-methyl-L-cysteinyl-[protein] + a 2'-deoxyguanosine in DNA</text>
        <dbReference type="Rhea" id="RHEA:24000"/>
        <dbReference type="Rhea" id="RHEA-COMP:10131"/>
        <dbReference type="Rhea" id="RHEA-COMP:10132"/>
        <dbReference type="Rhea" id="RHEA-COMP:11367"/>
        <dbReference type="Rhea" id="RHEA-COMP:11368"/>
        <dbReference type="ChEBI" id="CHEBI:29950"/>
        <dbReference type="ChEBI" id="CHEBI:82612"/>
        <dbReference type="ChEBI" id="CHEBI:85445"/>
        <dbReference type="ChEBI" id="CHEBI:85448"/>
        <dbReference type="EC" id="2.1.1.63"/>
    </reaction>
</comment>
<dbReference type="OrthoDB" id="9802228at2"/>
<evidence type="ECO:0000256" key="3">
    <source>
        <dbReference type="ARBA" id="ARBA00011918"/>
    </source>
</evidence>
<keyword evidence="4 10" id="KW-0489">Methyltransferase</keyword>
<proteinExistence type="inferred from homology"/>
<comment type="similarity">
    <text evidence="2">Belongs to the MGMT family.</text>
</comment>
<dbReference type="SUPFAM" id="SSF53155">
    <property type="entry name" value="Methylated DNA-protein cysteine methyltransferase domain"/>
    <property type="match status" value="1"/>
</dbReference>
<keyword evidence="6" id="KW-0227">DNA damage</keyword>
<reference evidence="10 11" key="1">
    <citation type="submission" date="2019-08" db="EMBL/GenBank/DDBJ databases">
        <authorList>
            <person name="Lei W."/>
        </authorList>
    </citation>
    <scope>NUCLEOTIDE SEQUENCE [LARGE SCALE GENOMIC DNA]</scope>
    <source>
        <strain evidence="10 11">CCUG 66496</strain>
    </source>
</reference>
<evidence type="ECO:0000256" key="2">
    <source>
        <dbReference type="ARBA" id="ARBA00008711"/>
    </source>
</evidence>
<evidence type="ECO:0000313" key="10">
    <source>
        <dbReference type="EMBL" id="TWS99254.1"/>
    </source>
</evidence>
<evidence type="ECO:0000256" key="1">
    <source>
        <dbReference type="ARBA" id="ARBA00001286"/>
    </source>
</evidence>
<dbReference type="InterPro" id="IPR036217">
    <property type="entry name" value="MethylDNA_cys_MeTrfase_DNAb"/>
</dbReference>
<evidence type="ECO:0000256" key="6">
    <source>
        <dbReference type="ARBA" id="ARBA00022763"/>
    </source>
</evidence>
<dbReference type="CDD" id="cd06445">
    <property type="entry name" value="ATase"/>
    <property type="match status" value="1"/>
</dbReference>
<dbReference type="GO" id="GO:0003908">
    <property type="term" value="F:methylated-DNA-[protein]-cysteine S-methyltransferase activity"/>
    <property type="evidence" value="ECO:0007669"/>
    <property type="project" value="UniProtKB-EC"/>
</dbReference>
<dbReference type="EC" id="2.1.1.63" evidence="3"/>
<dbReference type="PANTHER" id="PTHR10815:SF13">
    <property type="entry name" value="METHYLATED-DNA--PROTEIN-CYSTEINE METHYLTRANSFERASE"/>
    <property type="match status" value="1"/>
</dbReference>
<gene>
    <name evidence="10" type="ORF">FRX57_03390</name>
</gene>
<evidence type="ECO:0000313" key="11">
    <source>
        <dbReference type="Proteomes" id="UP000317430"/>
    </source>
</evidence>
<dbReference type="InterPro" id="IPR036388">
    <property type="entry name" value="WH-like_DNA-bd_sf"/>
</dbReference>
<evidence type="ECO:0000256" key="7">
    <source>
        <dbReference type="ARBA" id="ARBA00023204"/>
    </source>
</evidence>
<sequence length="167" mass="18242">MTLIKKMFPSPVGPLLALADADFLYYLGFLGQKKQEQTLAKIADLVQEQISSGSNALLEALEKDLSAYFTGELTSFQIATKTFGTPFQEAVWRVMVTIPYGQTMTYKELAQSLGDSKKARAVGLACGNNPILFLNPCHRVLSSDGGLGGYVAGLEKKQFLLILEKNE</sequence>
<dbReference type="PANTHER" id="PTHR10815">
    <property type="entry name" value="METHYLATED-DNA--PROTEIN-CYSTEINE METHYLTRANSFERASE"/>
    <property type="match status" value="1"/>
</dbReference>
<keyword evidence="5 10" id="KW-0808">Transferase</keyword>
<protein>
    <recommendedName>
        <fullName evidence="3">methylated-DNA--[protein]-cysteine S-methyltransferase</fullName>
        <ecNumber evidence="3">2.1.1.63</ecNumber>
    </recommendedName>
</protein>
<keyword evidence="11" id="KW-1185">Reference proteome</keyword>
<dbReference type="AlphaFoldDB" id="A0A5C5SEF6"/>
<keyword evidence="7" id="KW-0234">DNA repair</keyword>
<comment type="caution">
    <text evidence="10">The sequence shown here is derived from an EMBL/GenBank/DDBJ whole genome shotgun (WGS) entry which is preliminary data.</text>
</comment>
<dbReference type="NCBIfam" id="TIGR00589">
    <property type="entry name" value="ogt"/>
    <property type="match status" value="1"/>
</dbReference>
<dbReference type="EMBL" id="VOHL01000001">
    <property type="protein sequence ID" value="TWS99254.1"/>
    <property type="molecule type" value="Genomic_DNA"/>
</dbReference>
<evidence type="ECO:0000259" key="9">
    <source>
        <dbReference type="Pfam" id="PF01035"/>
    </source>
</evidence>
<dbReference type="SUPFAM" id="SSF46767">
    <property type="entry name" value="Methylated DNA-protein cysteine methyltransferase, C-terminal domain"/>
    <property type="match status" value="1"/>
</dbReference>
<dbReference type="Pfam" id="PF01035">
    <property type="entry name" value="DNA_binding_1"/>
    <property type="match status" value="1"/>
</dbReference>
<evidence type="ECO:0000256" key="8">
    <source>
        <dbReference type="ARBA" id="ARBA00049348"/>
    </source>
</evidence>
<name>A0A5C5SEF6_9STRE</name>
<accession>A0A5C5SEF6</accession>
<organism evidence="10 11">
    <name type="scientific">Streptococcus cuniculipharyngis</name>
    <dbReference type="NCBI Taxonomy" id="1562651"/>
    <lineage>
        <taxon>Bacteria</taxon>
        <taxon>Bacillati</taxon>
        <taxon>Bacillota</taxon>
        <taxon>Bacilli</taxon>
        <taxon>Lactobacillales</taxon>
        <taxon>Streptococcaceae</taxon>
        <taxon>Streptococcus</taxon>
    </lineage>
</organism>
<dbReference type="GO" id="GO:0006281">
    <property type="term" value="P:DNA repair"/>
    <property type="evidence" value="ECO:0007669"/>
    <property type="project" value="UniProtKB-KW"/>
</dbReference>
<feature type="domain" description="Methylated-DNA-[protein]-cysteine S-methyltransferase DNA binding" evidence="9">
    <location>
        <begin position="86"/>
        <end position="165"/>
    </location>
</feature>
<evidence type="ECO:0000256" key="4">
    <source>
        <dbReference type="ARBA" id="ARBA00022603"/>
    </source>
</evidence>
<dbReference type="Proteomes" id="UP000317430">
    <property type="component" value="Unassembled WGS sequence"/>
</dbReference>
<dbReference type="InterPro" id="IPR036631">
    <property type="entry name" value="MGMT_N_sf"/>
</dbReference>
<evidence type="ECO:0000256" key="5">
    <source>
        <dbReference type="ARBA" id="ARBA00022679"/>
    </source>
</evidence>
<dbReference type="Gene3D" id="1.10.10.10">
    <property type="entry name" value="Winged helix-like DNA-binding domain superfamily/Winged helix DNA-binding domain"/>
    <property type="match status" value="1"/>
</dbReference>
<dbReference type="GO" id="GO:0032259">
    <property type="term" value="P:methylation"/>
    <property type="evidence" value="ECO:0007669"/>
    <property type="project" value="UniProtKB-KW"/>
</dbReference>
<dbReference type="InterPro" id="IPR014048">
    <property type="entry name" value="MethylDNA_cys_MeTrfase_DNA-bd"/>
</dbReference>
<dbReference type="Gene3D" id="3.30.160.70">
    <property type="entry name" value="Methylated DNA-protein cysteine methyltransferase domain"/>
    <property type="match status" value="1"/>
</dbReference>
<dbReference type="RefSeq" id="WP_146566636.1">
    <property type="nucleotide sequence ID" value="NZ_VOHL01000001.1"/>
</dbReference>